<dbReference type="EMBL" id="CP119941">
    <property type="protein sequence ID" value="WFD04339.1"/>
    <property type="molecule type" value="Genomic_DNA"/>
</dbReference>
<dbReference type="Pfam" id="PF01368">
    <property type="entry name" value="DHH"/>
    <property type="match status" value="1"/>
</dbReference>
<feature type="domain" description="DHHA2" evidence="5">
    <location>
        <begin position="283"/>
        <end position="451"/>
    </location>
</feature>
<gene>
    <name evidence="6" type="primary">PPX1_2</name>
    <name evidence="6" type="ORF">MOBT1_003046</name>
</gene>
<comment type="cofactor">
    <cofactor evidence="1">
        <name>Mn(2+)</name>
        <dbReference type="ChEBI" id="CHEBI:29035"/>
    </cofactor>
</comment>
<keyword evidence="4" id="KW-0464">Manganese</keyword>
<evidence type="ECO:0000256" key="4">
    <source>
        <dbReference type="ARBA" id="ARBA00023211"/>
    </source>
</evidence>
<keyword evidence="3 6" id="KW-0378">Hydrolase</keyword>
<evidence type="ECO:0000313" key="6">
    <source>
        <dbReference type="EMBL" id="WFD04339.1"/>
    </source>
</evidence>
<dbReference type="GO" id="GO:0046872">
    <property type="term" value="F:metal ion binding"/>
    <property type="evidence" value="ECO:0007669"/>
    <property type="project" value="UniProtKB-KW"/>
</dbReference>
<sequence length="454" mass="48126">MAHAPRALPDFLAWAKAGALAHLHGAARAPRLVLVMGNEAGDLDSAACAIAVAYLLTHDAAFAASHGFRTDAIYAPLLQTPRAGLRQRRENLMTYEALGLALDALLCVDDLGVARDAPLRDVSLGIVDHASLVPAWGAARTVDLVVDHHEDDGAHRDARLRIVRAPSTDPVGSCASIVAQLYAAAQRASGAPLERAVADLLLSALLLDTKNVRRRLTQVRMAPSGKATATDAEAYAFLVPRSSFAQGTPRAFLDAAQRFGGEGDAEADEVGVSPAQAHTRAWADALGSVKADVAHLRTPELLARDLKIAAVPVRGAELLLGLASVPVSVSAWWHAWWADVRRFVDARRLDALVILAAYRTGEKRKKRRDLVLVYAADAPAFADVVARLEAHDAPSLVLGAYAGERRIDGAVERARGVGADGALGGVRAALFAQGNTKANRKVVQPVLVDVLQRS</sequence>
<evidence type="ECO:0000259" key="5">
    <source>
        <dbReference type="SMART" id="SM01131"/>
    </source>
</evidence>
<dbReference type="InterPro" id="IPR001667">
    <property type="entry name" value="DDH_dom"/>
</dbReference>
<dbReference type="EC" id="3.6.1.11" evidence="6"/>
<proteinExistence type="predicted"/>
<evidence type="ECO:0000313" key="7">
    <source>
        <dbReference type="Proteomes" id="UP001214603"/>
    </source>
</evidence>
<dbReference type="SUPFAM" id="SSF64182">
    <property type="entry name" value="DHH phosphoesterases"/>
    <property type="match status" value="1"/>
</dbReference>
<organism evidence="6 7">
    <name type="scientific">Malassezia obtusa</name>
    <dbReference type="NCBI Taxonomy" id="76774"/>
    <lineage>
        <taxon>Eukaryota</taxon>
        <taxon>Fungi</taxon>
        <taxon>Dikarya</taxon>
        <taxon>Basidiomycota</taxon>
        <taxon>Ustilaginomycotina</taxon>
        <taxon>Malasseziomycetes</taxon>
        <taxon>Malasseziales</taxon>
        <taxon>Malasseziaceae</taxon>
        <taxon>Malassezia</taxon>
    </lineage>
</organism>
<accession>A0AAF0IUI2</accession>
<reference evidence="6" key="1">
    <citation type="submission" date="2023-03" db="EMBL/GenBank/DDBJ databases">
        <title>Mating type loci evolution in Malassezia.</title>
        <authorList>
            <person name="Coelho M.A."/>
        </authorList>
    </citation>
    <scope>NUCLEOTIDE SEQUENCE</scope>
    <source>
        <strain evidence="6">CBS 7876</strain>
    </source>
</reference>
<name>A0AAF0IUI2_9BASI</name>
<dbReference type="SMART" id="SM01131">
    <property type="entry name" value="DHHA2"/>
    <property type="match status" value="1"/>
</dbReference>
<dbReference type="AlphaFoldDB" id="A0AAF0IUI2"/>
<dbReference type="PANTHER" id="PTHR12112:SF39">
    <property type="entry name" value="EG:152A3.5 PROTEIN (FBGN0003116_PN PROTEIN)"/>
    <property type="match status" value="1"/>
</dbReference>
<dbReference type="Proteomes" id="UP001214603">
    <property type="component" value="Chromosome 8"/>
</dbReference>
<dbReference type="Pfam" id="PF02833">
    <property type="entry name" value="DHHA2"/>
    <property type="match status" value="1"/>
</dbReference>
<keyword evidence="7" id="KW-1185">Reference proteome</keyword>
<keyword evidence="2" id="KW-0479">Metal-binding</keyword>
<evidence type="ECO:0000256" key="3">
    <source>
        <dbReference type="ARBA" id="ARBA00022801"/>
    </source>
</evidence>
<dbReference type="GO" id="GO:0005737">
    <property type="term" value="C:cytoplasm"/>
    <property type="evidence" value="ECO:0007669"/>
    <property type="project" value="InterPro"/>
</dbReference>
<dbReference type="Gene3D" id="3.90.1640.10">
    <property type="entry name" value="inorganic pyrophosphatase (n-terminal core)"/>
    <property type="match status" value="1"/>
</dbReference>
<dbReference type="GO" id="GO:0004309">
    <property type="term" value="F:exopolyphosphatase activity"/>
    <property type="evidence" value="ECO:0007669"/>
    <property type="project" value="UniProtKB-EC"/>
</dbReference>
<evidence type="ECO:0000256" key="2">
    <source>
        <dbReference type="ARBA" id="ARBA00022723"/>
    </source>
</evidence>
<dbReference type="InterPro" id="IPR038763">
    <property type="entry name" value="DHH_sf"/>
</dbReference>
<evidence type="ECO:0000256" key="1">
    <source>
        <dbReference type="ARBA" id="ARBA00001936"/>
    </source>
</evidence>
<dbReference type="InterPro" id="IPR004097">
    <property type="entry name" value="DHHA2"/>
</dbReference>
<dbReference type="InterPro" id="IPR038222">
    <property type="entry name" value="DHHA2_dom_sf"/>
</dbReference>
<dbReference type="Gene3D" id="3.10.310.20">
    <property type="entry name" value="DHHA2 domain"/>
    <property type="match status" value="1"/>
</dbReference>
<dbReference type="PANTHER" id="PTHR12112">
    <property type="entry name" value="BNIP - RELATED"/>
    <property type="match status" value="1"/>
</dbReference>
<protein>
    <submittedName>
        <fullName evidence="6">Exopolyphosphatase</fullName>
        <ecNumber evidence="6">3.6.1.11</ecNumber>
    </submittedName>
</protein>